<dbReference type="EMBL" id="JNFP01000085">
    <property type="protein sequence ID" value="KIA59961.1"/>
    <property type="molecule type" value="Genomic_DNA"/>
</dbReference>
<gene>
    <name evidence="4" type="ORF">FG87_39895</name>
</gene>
<dbReference type="PRINTS" id="PR00420">
    <property type="entry name" value="RNGMNOXGNASE"/>
</dbReference>
<dbReference type="RefSeq" id="WP_043681790.1">
    <property type="nucleotide sequence ID" value="NZ_BDCI01000060.1"/>
</dbReference>
<comment type="caution">
    <text evidence="4">The sequence shown here is derived from an EMBL/GenBank/DDBJ whole genome shotgun (WGS) entry which is preliminary data.</text>
</comment>
<keyword evidence="5" id="KW-1185">Reference proteome</keyword>
<name>A0ABR4Z3R0_9NOCA</name>
<evidence type="ECO:0000256" key="1">
    <source>
        <dbReference type="ARBA" id="ARBA00023002"/>
    </source>
</evidence>
<dbReference type="InterPro" id="IPR002938">
    <property type="entry name" value="FAD-bd"/>
</dbReference>
<dbReference type="Proteomes" id="UP000031364">
    <property type="component" value="Unassembled WGS sequence"/>
</dbReference>
<reference evidence="4 5" key="1">
    <citation type="journal article" date="2014" name="Int. J. Syst. Evol. Microbiol.">
        <title>Nocardia vulneris sp. nov., isolated from wounds of human patients in North America.</title>
        <authorList>
            <person name="Lasker B.A."/>
            <person name="Bell M."/>
            <person name="Klenk H.P."/>
            <person name="Sproer C."/>
            <person name="Schumann C."/>
            <person name="Schumann P."/>
            <person name="Brown J.M."/>
        </authorList>
    </citation>
    <scope>NUCLEOTIDE SEQUENCE [LARGE SCALE GENOMIC DNA]</scope>
    <source>
        <strain evidence="4 5">W9851</strain>
    </source>
</reference>
<feature type="domain" description="FAD-binding" evidence="3">
    <location>
        <begin position="2"/>
        <end position="310"/>
    </location>
</feature>
<proteinExistence type="predicted"/>
<evidence type="ECO:0000313" key="4">
    <source>
        <dbReference type="EMBL" id="KIA59961.1"/>
    </source>
</evidence>
<dbReference type="InterPro" id="IPR036188">
    <property type="entry name" value="FAD/NAD-bd_sf"/>
</dbReference>
<keyword evidence="1" id="KW-0560">Oxidoreductase</keyword>
<accession>A0ABR4Z3R0</accession>
<dbReference type="PANTHER" id="PTHR13789">
    <property type="entry name" value="MONOOXYGENASE"/>
    <property type="match status" value="1"/>
</dbReference>
<dbReference type="Pfam" id="PF01494">
    <property type="entry name" value="FAD_binding_3"/>
    <property type="match status" value="1"/>
</dbReference>
<protein>
    <recommendedName>
        <fullName evidence="3">FAD-binding domain-containing protein</fullName>
    </recommendedName>
</protein>
<dbReference type="Gene3D" id="3.50.50.60">
    <property type="entry name" value="FAD/NAD(P)-binding domain"/>
    <property type="match status" value="1"/>
</dbReference>
<evidence type="ECO:0000313" key="5">
    <source>
        <dbReference type="Proteomes" id="UP000031364"/>
    </source>
</evidence>
<keyword evidence="2" id="KW-0503">Monooxygenase</keyword>
<dbReference type="InterPro" id="IPR050493">
    <property type="entry name" value="FAD-dep_Monooxygenase_BioMet"/>
</dbReference>
<sequence>MVTIIGGGIAGAVLAGALGRAERPVTVYESQPTGGAGAFLVLDGRAHTALVELGVSADRLHAASHPVEALRADGVSGPARGNSAAQRRLYLRAELMRVLTEFATDSSAVLRFGTPITEVDCTAGTLGSGGRPVPADELIVAADGIDSVARRALEPGRTAEYAGQIVIYGVTRQPVRPGTDPAVLHFDRTLGPDGRPLTTFGHLWNDTVSVWFTRLTRPPLDRQHKGAQPMDQWTDAVLAASPAVRDVIEPLLAHTDSVHVSNARTVPLAGARAPQHPVLLCGDADHAITPAAGVGARDAIEDAAALYEAIVSGGAPAAAMAERRQRILAERERAAQIFRAAT</sequence>
<evidence type="ECO:0000256" key="2">
    <source>
        <dbReference type="ARBA" id="ARBA00023033"/>
    </source>
</evidence>
<dbReference type="PANTHER" id="PTHR13789:SF309">
    <property type="entry name" value="PUTATIVE (AFU_ORTHOLOGUE AFUA_6G14510)-RELATED"/>
    <property type="match status" value="1"/>
</dbReference>
<organism evidence="4 5">
    <name type="scientific">Nocardia vulneris</name>
    <dbReference type="NCBI Taxonomy" id="1141657"/>
    <lineage>
        <taxon>Bacteria</taxon>
        <taxon>Bacillati</taxon>
        <taxon>Actinomycetota</taxon>
        <taxon>Actinomycetes</taxon>
        <taxon>Mycobacteriales</taxon>
        <taxon>Nocardiaceae</taxon>
        <taxon>Nocardia</taxon>
    </lineage>
</organism>
<dbReference type="SUPFAM" id="SSF51905">
    <property type="entry name" value="FAD/NAD(P)-binding domain"/>
    <property type="match status" value="1"/>
</dbReference>
<evidence type="ECO:0000259" key="3">
    <source>
        <dbReference type="Pfam" id="PF01494"/>
    </source>
</evidence>